<dbReference type="RefSeq" id="WP_012778776.1">
    <property type="nucleotide sequence ID" value="NC_012987.1"/>
</dbReference>
<reference evidence="4" key="1">
    <citation type="journal article" date="2009" name="PLoS ONE">
        <title>Methylobacterium genome sequences: a reference blueprint to investigate microbial metabolism of C1 compounds from natural and industrial sources.</title>
        <authorList>
            <person name="Vuilleumier S."/>
            <person name="Chistoserdova L."/>
            <person name="Lee M.-C."/>
            <person name="Bringel F."/>
            <person name="Lajus A."/>
            <person name="Zhou Y."/>
            <person name="Gourion B."/>
            <person name="Barbe V."/>
            <person name="Chang J."/>
            <person name="Cruveiller S."/>
            <person name="Dossat C."/>
            <person name="Gillett W."/>
            <person name="Gruffaz C."/>
            <person name="Haugen E."/>
            <person name="Hourcade E."/>
            <person name="Levy R."/>
            <person name="Mangenot S."/>
            <person name="Muller E."/>
            <person name="Nadalig T."/>
            <person name="Pagni M."/>
            <person name="Penny C."/>
            <person name="Peyraud R."/>
            <person name="Robinson D.G."/>
            <person name="Roche D."/>
            <person name="Rouy Z."/>
            <person name="Saenampechek C."/>
            <person name="Salvignol G."/>
            <person name="Vallenet D."/>
            <person name="Wu Z."/>
            <person name="Marx C.J."/>
            <person name="Vorholt J.A."/>
            <person name="Olson M.V."/>
            <person name="Kaul R."/>
            <person name="Weissenbach J."/>
            <person name="Medigue C."/>
            <person name="Lidstrom M.E."/>
        </authorList>
    </citation>
    <scope>NUCLEOTIDE SEQUENCE [LARGE SCALE GENOMIC DNA]</scope>
    <source>
        <strain evidence="4">DSM 6343 / CIP 106787 / DM4</strain>
        <plasmid evidence="4">p1METDI</plasmid>
    </source>
</reference>
<name>C7CMY8_METED</name>
<dbReference type="GeneID" id="72992632"/>
<dbReference type="Pfam" id="PF10442">
    <property type="entry name" value="FIST_C"/>
    <property type="match status" value="1"/>
</dbReference>
<proteinExistence type="predicted"/>
<evidence type="ECO:0000313" key="3">
    <source>
        <dbReference type="EMBL" id="CAX17017.1"/>
    </source>
</evidence>
<feature type="domain" description="FIST" evidence="1">
    <location>
        <begin position="38"/>
        <end position="240"/>
    </location>
</feature>
<protein>
    <recommendedName>
        <fullName evidence="5">FIST domain containing protein</fullName>
    </recommendedName>
</protein>
<dbReference type="HOGENOM" id="CLU_047108_1_1_5"/>
<evidence type="ECO:0000259" key="2">
    <source>
        <dbReference type="SMART" id="SM01204"/>
    </source>
</evidence>
<geneLocation type="plasmid" evidence="3 4">
    <name>p1METDI</name>
</geneLocation>
<keyword evidence="3" id="KW-0614">Plasmid</keyword>
<evidence type="ECO:0000313" key="4">
    <source>
        <dbReference type="Proteomes" id="UP000008070"/>
    </source>
</evidence>
<dbReference type="SMART" id="SM01204">
    <property type="entry name" value="FIST_C"/>
    <property type="match status" value="1"/>
</dbReference>
<dbReference type="EMBL" id="FP103043">
    <property type="protein sequence ID" value="CAX17017.1"/>
    <property type="molecule type" value="Genomic_DNA"/>
</dbReference>
<evidence type="ECO:0008006" key="5">
    <source>
        <dbReference type="Google" id="ProtNLM"/>
    </source>
</evidence>
<gene>
    <name evidence="3" type="ORF">METD_P1METDI0025</name>
</gene>
<organism evidence="3 4">
    <name type="scientific">Methylorubrum extorquens (strain DSM 6343 / CIP 106787 / DM4)</name>
    <name type="common">Methylobacterium extorquens</name>
    <dbReference type="NCBI Taxonomy" id="661410"/>
    <lineage>
        <taxon>Bacteria</taxon>
        <taxon>Pseudomonadati</taxon>
        <taxon>Pseudomonadota</taxon>
        <taxon>Alphaproteobacteria</taxon>
        <taxon>Hyphomicrobiales</taxon>
        <taxon>Methylobacteriaceae</taxon>
        <taxon>Methylorubrum</taxon>
    </lineage>
</organism>
<dbReference type="Proteomes" id="UP000008070">
    <property type="component" value="Plasmid p1METDI"/>
</dbReference>
<evidence type="ECO:0000259" key="1">
    <source>
        <dbReference type="SMART" id="SM00897"/>
    </source>
</evidence>
<dbReference type="SMART" id="SM00897">
    <property type="entry name" value="FIST"/>
    <property type="match status" value="1"/>
</dbReference>
<accession>C7CMY8</accession>
<dbReference type="InterPro" id="IPR013702">
    <property type="entry name" value="FIST_domain_N"/>
</dbReference>
<feature type="domain" description="FIST C-domain" evidence="2">
    <location>
        <begin position="241"/>
        <end position="371"/>
    </location>
</feature>
<dbReference type="InterPro" id="IPR019494">
    <property type="entry name" value="FIST_C"/>
</dbReference>
<sequence length="405" mass="43643">MSNGTQGRVHPCGIQTAWTESMNVSEAVAAVAHGFALKPIGFILVFFSPAYDAVDLSNSLAVAFPGVAVAGCSTSGGISPAGAIDRGLVVIAFPQKGFRIFSEVITLIDRIDMDDVAASVRSLCNCLDQHQTKAESCQRFALSLIDAFANAEEKVVSAVAWALNGIPLVGGSAGDDLTFRGTVMLHGDQIHTNAAVLVLVETDFPVRIFKTDNFEPMTRRFVVTAANEDERRVYELNAEPAAVEYATAVGLDPVHLTPMSFAAYPLAVKIGGEFHCRSISRLDEDGSLVFFCAISEGAVLALTKPRDIVEAMQAELSRLNETLGGLDLVIGFNCVLRRLDAESRQVQPSIVNLYRKFNVVGFETYGEQYLSMHLNQTFTGIAIGRGKKLDLVRASDELDSSAERT</sequence>
<dbReference type="AlphaFoldDB" id="C7CMY8"/>
<dbReference type="Pfam" id="PF08495">
    <property type="entry name" value="FIST"/>
    <property type="match status" value="1"/>
</dbReference>
<dbReference type="PANTHER" id="PTHR40252">
    <property type="entry name" value="BLR0328 PROTEIN"/>
    <property type="match status" value="1"/>
</dbReference>
<dbReference type="KEGG" id="mdi:p1METDI0025"/>
<dbReference type="PANTHER" id="PTHR40252:SF2">
    <property type="entry name" value="BLR0328 PROTEIN"/>
    <property type="match status" value="1"/>
</dbReference>